<name>A0A6A6D7A2_9PEZI</name>
<feature type="transmembrane region" description="Helical" evidence="1">
    <location>
        <begin position="15"/>
        <end position="36"/>
    </location>
</feature>
<organism evidence="2 3">
    <name type="scientific">Zopfia rhizophila CBS 207.26</name>
    <dbReference type="NCBI Taxonomy" id="1314779"/>
    <lineage>
        <taxon>Eukaryota</taxon>
        <taxon>Fungi</taxon>
        <taxon>Dikarya</taxon>
        <taxon>Ascomycota</taxon>
        <taxon>Pezizomycotina</taxon>
        <taxon>Dothideomycetes</taxon>
        <taxon>Dothideomycetes incertae sedis</taxon>
        <taxon>Zopfiaceae</taxon>
        <taxon>Zopfia</taxon>
    </lineage>
</organism>
<protein>
    <submittedName>
        <fullName evidence="2">Uncharacterized protein</fullName>
    </submittedName>
</protein>
<keyword evidence="1" id="KW-0472">Membrane</keyword>
<feature type="non-terminal residue" evidence="2">
    <location>
        <position position="53"/>
    </location>
</feature>
<dbReference type="AlphaFoldDB" id="A0A6A6D7A2"/>
<proteinExistence type="predicted"/>
<feature type="non-terminal residue" evidence="2">
    <location>
        <position position="1"/>
    </location>
</feature>
<accession>A0A6A6D7A2</accession>
<evidence type="ECO:0000313" key="2">
    <source>
        <dbReference type="EMBL" id="KAF2175257.1"/>
    </source>
</evidence>
<evidence type="ECO:0000256" key="1">
    <source>
        <dbReference type="SAM" id="Phobius"/>
    </source>
</evidence>
<evidence type="ECO:0000313" key="3">
    <source>
        <dbReference type="Proteomes" id="UP000800200"/>
    </source>
</evidence>
<reference evidence="2" key="1">
    <citation type="journal article" date="2020" name="Stud. Mycol.">
        <title>101 Dothideomycetes genomes: a test case for predicting lifestyles and emergence of pathogens.</title>
        <authorList>
            <person name="Haridas S."/>
            <person name="Albert R."/>
            <person name="Binder M."/>
            <person name="Bloem J."/>
            <person name="Labutti K."/>
            <person name="Salamov A."/>
            <person name="Andreopoulos B."/>
            <person name="Baker S."/>
            <person name="Barry K."/>
            <person name="Bills G."/>
            <person name="Bluhm B."/>
            <person name="Cannon C."/>
            <person name="Castanera R."/>
            <person name="Culley D."/>
            <person name="Daum C."/>
            <person name="Ezra D."/>
            <person name="Gonzalez J."/>
            <person name="Henrissat B."/>
            <person name="Kuo A."/>
            <person name="Liang C."/>
            <person name="Lipzen A."/>
            <person name="Lutzoni F."/>
            <person name="Magnuson J."/>
            <person name="Mondo S."/>
            <person name="Nolan M."/>
            <person name="Ohm R."/>
            <person name="Pangilinan J."/>
            <person name="Park H.-J."/>
            <person name="Ramirez L."/>
            <person name="Alfaro M."/>
            <person name="Sun H."/>
            <person name="Tritt A."/>
            <person name="Yoshinaga Y."/>
            <person name="Zwiers L.-H."/>
            <person name="Turgeon B."/>
            <person name="Goodwin S."/>
            <person name="Spatafora J."/>
            <person name="Crous P."/>
            <person name="Grigoriev I."/>
        </authorList>
    </citation>
    <scope>NUCLEOTIDE SEQUENCE</scope>
    <source>
        <strain evidence="2">CBS 207.26</strain>
    </source>
</reference>
<sequence length="53" mass="6239">LAVKVVNNTIKLNSFILTLFIFKAYLRITKILLSLLDVYKRVEAIRKVIYKIK</sequence>
<keyword evidence="3" id="KW-1185">Reference proteome</keyword>
<keyword evidence="1" id="KW-1133">Transmembrane helix</keyword>
<dbReference type="Proteomes" id="UP000800200">
    <property type="component" value="Unassembled WGS sequence"/>
</dbReference>
<keyword evidence="1" id="KW-0812">Transmembrane</keyword>
<gene>
    <name evidence="2" type="ORF">K469DRAFT_461033</name>
</gene>
<dbReference type="EMBL" id="ML994738">
    <property type="protein sequence ID" value="KAF2175257.1"/>
    <property type="molecule type" value="Genomic_DNA"/>
</dbReference>